<reference evidence="6" key="1">
    <citation type="submission" date="2014-05" db="EMBL/GenBank/DDBJ databases">
        <authorList>
            <person name="Urmite Genomes"/>
        </authorList>
    </citation>
    <scope>NUCLEOTIDE SEQUENCE</scope>
    <source>
        <strain evidence="6">DSM 44074</strain>
    </source>
</reference>
<proteinExistence type="predicted"/>
<dbReference type="SUPFAM" id="SSF55781">
    <property type="entry name" value="GAF domain-like"/>
    <property type="match status" value="1"/>
</dbReference>
<keyword evidence="3" id="KW-0805">Transcription regulation</keyword>
<accession>A0AAV2WST3</accession>
<sequence length="251" mass="26288">MTGLRVGDDDDAATADLQAGLVRLAGLVADTLSLQQVLSEVSAAAVRAVPGAEGAGLAMVGPPDARVVASASSASFVAELDALQYRSLWEGPGVTAMDDRRSVWSNSLGGERLWPHFGPRAGRAGVHSALAMPLTVSDRMVGALCVYARGKGVFDDSAAGIAELFSAPAAVAVHNARVLSDARALAGQLRAALSTRPIIDQAIGIIRSRTGRTAGEAFDQLRDLSQSEQRKLSDVAERVVEEAVRRVRNRH</sequence>
<keyword evidence="4" id="KW-0804">Transcription</keyword>
<dbReference type="PIRSF" id="PIRSF036625">
    <property type="entry name" value="GAF_ANTAR"/>
    <property type="match status" value="1"/>
</dbReference>
<evidence type="ECO:0000256" key="1">
    <source>
        <dbReference type="ARBA" id="ARBA00022679"/>
    </source>
</evidence>
<dbReference type="AlphaFoldDB" id="A0AAV2WST3"/>
<dbReference type="Pfam" id="PF13185">
    <property type="entry name" value="GAF_2"/>
    <property type="match status" value="1"/>
</dbReference>
<dbReference type="RefSeq" id="WP_030134369.1">
    <property type="nucleotide sequence ID" value="NZ_FMZG01000002.1"/>
</dbReference>
<evidence type="ECO:0000256" key="3">
    <source>
        <dbReference type="ARBA" id="ARBA00023015"/>
    </source>
</evidence>
<evidence type="ECO:0000313" key="6">
    <source>
        <dbReference type="EMBL" id="CDQ46978.1"/>
    </source>
</evidence>
<dbReference type="GO" id="GO:0003723">
    <property type="term" value="F:RNA binding"/>
    <property type="evidence" value="ECO:0007669"/>
    <property type="project" value="InterPro"/>
</dbReference>
<dbReference type="SMART" id="SM01012">
    <property type="entry name" value="ANTAR"/>
    <property type="match status" value="1"/>
</dbReference>
<dbReference type="InterPro" id="IPR005561">
    <property type="entry name" value="ANTAR"/>
</dbReference>
<dbReference type="PROSITE" id="PS50921">
    <property type="entry name" value="ANTAR"/>
    <property type="match status" value="1"/>
</dbReference>
<dbReference type="InterPro" id="IPR012074">
    <property type="entry name" value="GAF_ANTAR"/>
</dbReference>
<keyword evidence="1" id="KW-0808">Transferase</keyword>
<gene>
    <name evidence="6" type="ORF">BN1047_04895</name>
</gene>
<dbReference type="InterPro" id="IPR003018">
    <property type="entry name" value="GAF"/>
</dbReference>
<dbReference type="Pfam" id="PF03861">
    <property type="entry name" value="ANTAR"/>
    <property type="match status" value="1"/>
</dbReference>
<evidence type="ECO:0000259" key="5">
    <source>
        <dbReference type="PROSITE" id="PS50921"/>
    </source>
</evidence>
<evidence type="ECO:0000256" key="2">
    <source>
        <dbReference type="ARBA" id="ARBA00022777"/>
    </source>
</evidence>
<evidence type="ECO:0000313" key="7">
    <source>
        <dbReference type="Proteomes" id="UP000028864"/>
    </source>
</evidence>
<protein>
    <submittedName>
        <fullName evidence="6">ANTAR domain-containing protein</fullName>
    </submittedName>
</protein>
<dbReference type="GO" id="GO:0016301">
    <property type="term" value="F:kinase activity"/>
    <property type="evidence" value="ECO:0007669"/>
    <property type="project" value="UniProtKB-KW"/>
</dbReference>
<reference evidence="6" key="2">
    <citation type="submission" date="2015-09" db="EMBL/GenBank/DDBJ databases">
        <title>Draft genome sequence of Mycobacterium neoaurum DSM 44074.</title>
        <authorList>
            <person name="Croce O."/>
            <person name="Robert C."/>
            <person name="Raoult D."/>
            <person name="Drancourt M."/>
        </authorList>
    </citation>
    <scope>NUCLEOTIDE SEQUENCE</scope>
    <source>
        <strain evidence="6">DSM 44074</strain>
    </source>
</reference>
<feature type="domain" description="ANTAR" evidence="5">
    <location>
        <begin position="179"/>
        <end position="240"/>
    </location>
</feature>
<dbReference type="InterPro" id="IPR036388">
    <property type="entry name" value="WH-like_DNA-bd_sf"/>
</dbReference>
<keyword evidence="2" id="KW-0418">Kinase</keyword>
<dbReference type="Proteomes" id="UP000028864">
    <property type="component" value="Unassembled WGS sequence"/>
</dbReference>
<dbReference type="InterPro" id="IPR011006">
    <property type="entry name" value="CheY-like_superfamily"/>
</dbReference>
<dbReference type="EMBL" id="LK021342">
    <property type="protein sequence ID" value="CDQ46978.1"/>
    <property type="molecule type" value="Genomic_DNA"/>
</dbReference>
<evidence type="ECO:0000256" key="4">
    <source>
        <dbReference type="ARBA" id="ARBA00023163"/>
    </source>
</evidence>
<dbReference type="SUPFAM" id="SSF52172">
    <property type="entry name" value="CheY-like"/>
    <property type="match status" value="1"/>
</dbReference>
<name>A0AAV2WST3_MYCNE</name>
<organism evidence="6 7">
    <name type="scientific">Mycolicibacterium neoaurum</name>
    <name type="common">Mycobacterium neoaurum</name>
    <dbReference type="NCBI Taxonomy" id="1795"/>
    <lineage>
        <taxon>Bacteria</taxon>
        <taxon>Bacillati</taxon>
        <taxon>Actinomycetota</taxon>
        <taxon>Actinomycetes</taxon>
        <taxon>Mycobacteriales</taxon>
        <taxon>Mycobacteriaceae</taxon>
        <taxon>Mycolicibacterium</taxon>
    </lineage>
</organism>
<dbReference type="Gene3D" id="3.30.450.40">
    <property type="match status" value="1"/>
</dbReference>
<dbReference type="Gene3D" id="1.10.10.10">
    <property type="entry name" value="Winged helix-like DNA-binding domain superfamily/Winged helix DNA-binding domain"/>
    <property type="match status" value="1"/>
</dbReference>
<dbReference type="InterPro" id="IPR029016">
    <property type="entry name" value="GAF-like_dom_sf"/>
</dbReference>
<dbReference type="SMART" id="SM00065">
    <property type="entry name" value="GAF"/>
    <property type="match status" value="1"/>
</dbReference>